<accession>A0A7D5PE74</accession>
<keyword evidence="3" id="KW-1185">Reference proteome</keyword>
<reference evidence="2 3" key="1">
    <citation type="submission" date="2020-07" db="EMBL/GenBank/DDBJ databases">
        <title>Halosimplex litoreum sp. nov. and Halosimplex rubrum sp. nov., isolated from different salt environments.</title>
        <authorList>
            <person name="Cui H."/>
        </authorList>
    </citation>
    <scope>NUCLEOTIDE SEQUENCE [LARGE SCALE GENOMIC DNA]</scope>
    <source>
        <strain evidence="2 3">R2</strain>
    </source>
</reference>
<proteinExistence type="predicted"/>
<dbReference type="RefSeq" id="WP_179920968.1">
    <property type="nucleotide sequence ID" value="NZ_CP058909.1"/>
</dbReference>
<name>A0A7D5PE74_9EURY</name>
<feature type="transmembrane region" description="Helical" evidence="1">
    <location>
        <begin position="58"/>
        <end position="77"/>
    </location>
</feature>
<evidence type="ECO:0000313" key="3">
    <source>
        <dbReference type="Proteomes" id="UP000509346"/>
    </source>
</evidence>
<dbReference type="KEGG" id="hpel:HZS54_05670"/>
<dbReference type="AlphaFoldDB" id="A0A7D5PE74"/>
<sequence length="91" mass="9359">MTLAVGVPSPERAARLSSALAVALLAPDPFADALFAGWVLFLVGLAAVGALAVTHWDAVDLTVLGLLSVCLGGWLVWRQSYVVRVLGSAGT</sequence>
<dbReference type="Proteomes" id="UP000509346">
    <property type="component" value="Chromosome"/>
</dbReference>
<keyword evidence="1" id="KW-0812">Transmembrane</keyword>
<feature type="transmembrane region" description="Helical" evidence="1">
    <location>
        <begin position="33"/>
        <end position="53"/>
    </location>
</feature>
<keyword evidence="1" id="KW-0472">Membrane</keyword>
<organism evidence="2 3">
    <name type="scientific">Halosimplex pelagicum</name>
    <dbReference type="NCBI Taxonomy" id="869886"/>
    <lineage>
        <taxon>Archaea</taxon>
        <taxon>Methanobacteriati</taxon>
        <taxon>Methanobacteriota</taxon>
        <taxon>Stenosarchaea group</taxon>
        <taxon>Halobacteria</taxon>
        <taxon>Halobacteriales</taxon>
        <taxon>Haloarculaceae</taxon>
        <taxon>Halosimplex</taxon>
    </lineage>
</organism>
<protein>
    <submittedName>
        <fullName evidence="2">Uncharacterized protein</fullName>
    </submittedName>
</protein>
<evidence type="ECO:0000313" key="2">
    <source>
        <dbReference type="EMBL" id="QLH81159.1"/>
    </source>
</evidence>
<gene>
    <name evidence="2" type="ORF">HZS54_05670</name>
</gene>
<keyword evidence="1" id="KW-1133">Transmembrane helix</keyword>
<dbReference type="OrthoDB" id="346467at2157"/>
<dbReference type="EMBL" id="CP058909">
    <property type="protein sequence ID" value="QLH81159.1"/>
    <property type="molecule type" value="Genomic_DNA"/>
</dbReference>
<evidence type="ECO:0000256" key="1">
    <source>
        <dbReference type="SAM" id="Phobius"/>
    </source>
</evidence>
<dbReference type="GeneID" id="56082057"/>